<dbReference type="Proteomes" id="UP001497516">
    <property type="component" value="Chromosome 9"/>
</dbReference>
<comment type="similarity">
    <text evidence="1">Belongs to the 'GDXG' lipolytic enzyme family.</text>
</comment>
<evidence type="ECO:0000256" key="1">
    <source>
        <dbReference type="ARBA" id="ARBA00010515"/>
    </source>
</evidence>
<dbReference type="Gene3D" id="3.40.50.1820">
    <property type="entry name" value="alpha/beta hydrolase"/>
    <property type="match status" value="1"/>
</dbReference>
<gene>
    <name evidence="3" type="ORF">LTRI10_LOCUS50212</name>
</gene>
<proteinExistence type="inferred from homology"/>
<dbReference type="SUPFAM" id="SSF53474">
    <property type="entry name" value="alpha/beta-Hydrolases"/>
    <property type="match status" value="1"/>
</dbReference>
<protein>
    <recommendedName>
        <fullName evidence="2">Alpha/beta hydrolase fold-3 domain-containing protein</fullName>
    </recommendedName>
</protein>
<dbReference type="InterPro" id="IPR013094">
    <property type="entry name" value="AB_hydrolase_3"/>
</dbReference>
<dbReference type="InterPro" id="IPR029058">
    <property type="entry name" value="AB_hydrolase_fold"/>
</dbReference>
<dbReference type="AlphaFoldDB" id="A0AAV2GLT9"/>
<dbReference type="Pfam" id="PF07859">
    <property type="entry name" value="Abhydrolase_3"/>
    <property type="match status" value="1"/>
</dbReference>
<name>A0AAV2GLT9_9ROSI</name>
<reference evidence="3 4" key="1">
    <citation type="submission" date="2024-04" db="EMBL/GenBank/DDBJ databases">
        <authorList>
            <person name="Fracassetti M."/>
        </authorList>
    </citation>
    <scope>NUCLEOTIDE SEQUENCE [LARGE SCALE GENOMIC DNA]</scope>
</reference>
<sequence length="316" mass="34312">MASPGSNQRKIVTEFPGTIRVYDDGTVERLRDTDFVPPSISGSGVSSKDVVINSNFSARLYLPPHCHRKLPLLLYFHGGAFCISSPFCGKYHRYVSRLAAEAQVVVVSFAYRLAPEHPIPAAYDDARAGIRWAVSHRAGNGPEPWLNDHVDFNRVLLSGESAGGNIVHNLAMAVGDPEFGLGVGLSGIAMVCPYFSGSKPIESEVIHRRPGGGNMWAFVCPSSPDNDDPRINPVGPNAPSLTGLGCKRVMVIVASEDGLRDRGRLYYEGVEKSGWKGAAQFLEIEGEGHCFHLYNLESEKAGILIKRLVAFFNGKS</sequence>
<evidence type="ECO:0000313" key="4">
    <source>
        <dbReference type="Proteomes" id="UP001497516"/>
    </source>
</evidence>
<dbReference type="InterPro" id="IPR050466">
    <property type="entry name" value="Carboxylest/Gibb_receptor"/>
</dbReference>
<dbReference type="EMBL" id="OZ034822">
    <property type="protein sequence ID" value="CAL1410818.1"/>
    <property type="molecule type" value="Genomic_DNA"/>
</dbReference>
<accession>A0AAV2GLT9</accession>
<dbReference type="GO" id="GO:0016787">
    <property type="term" value="F:hydrolase activity"/>
    <property type="evidence" value="ECO:0007669"/>
    <property type="project" value="InterPro"/>
</dbReference>
<evidence type="ECO:0000259" key="2">
    <source>
        <dbReference type="Pfam" id="PF07859"/>
    </source>
</evidence>
<dbReference type="PANTHER" id="PTHR23024:SF458">
    <property type="entry name" value="ALPHA_BETA HYDROLASE FOLD-3 DOMAIN-CONTAINING PROTEIN"/>
    <property type="match status" value="1"/>
</dbReference>
<evidence type="ECO:0000313" key="3">
    <source>
        <dbReference type="EMBL" id="CAL1410818.1"/>
    </source>
</evidence>
<feature type="domain" description="Alpha/beta hydrolase fold-3" evidence="2">
    <location>
        <begin position="73"/>
        <end position="292"/>
    </location>
</feature>
<dbReference type="PANTHER" id="PTHR23024">
    <property type="entry name" value="ARYLACETAMIDE DEACETYLASE"/>
    <property type="match status" value="1"/>
</dbReference>
<keyword evidence="4" id="KW-1185">Reference proteome</keyword>
<organism evidence="3 4">
    <name type="scientific">Linum trigynum</name>
    <dbReference type="NCBI Taxonomy" id="586398"/>
    <lineage>
        <taxon>Eukaryota</taxon>
        <taxon>Viridiplantae</taxon>
        <taxon>Streptophyta</taxon>
        <taxon>Embryophyta</taxon>
        <taxon>Tracheophyta</taxon>
        <taxon>Spermatophyta</taxon>
        <taxon>Magnoliopsida</taxon>
        <taxon>eudicotyledons</taxon>
        <taxon>Gunneridae</taxon>
        <taxon>Pentapetalae</taxon>
        <taxon>rosids</taxon>
        <taxon>fabids</taxon>
        <taxon>Malpighiales</taxon>
        <taxon>Linaceae</taxon>
        <taxon>Linum</taxon>
    </lineage>
</organism>